<feature type="region of interest" description="Disordered" evidence="1">
    <location>
        <begin position="1"/>
        <end position="39"/>
    </location>
</feature>
<protein>
    <submittedName>
        <fullName evidence="2">Uncharacterized protein</fullName>
    </submittedName>
</protein>
<evidence type="ECO:0000313" key="3">
    <source>
        <dbReference type="Proteomes" id="UP001311232"/>
    </source>
</evidence>
<dbReference type="EMBL" id="JAHHUM010000327">
    <property type="protein sequence ID" value="KAK5620924.1"/>
    <property type="molecule type" value="Genomic_DNA"/>
</dbReference>
<evidence type="ECO:0000313" key="2">
    <source>
        <dbReference type="EMBL" id="KAK5620924.1"/>
    </source>
</evidence>
<organism evidence="2 3">
    <name type="scientific">Crenichthys baileyi</name>
    <name type="common">White River springfish</name>
    <dbReference type="NCBI Taxonomy" id="28760"/>
    <lineage>
        <taxon>Eukaryota</taxon>
        <taxon>Metazoa</taxon>
        <taxon>Chordata</taxon>
        <taxon>Craniata</taxon>
        <taxon>Vertebrata</taxon>
        <taxon>Euteleostomi</taxon>
        <taxon>Actinopterygii</taxon>
        <taxon>Neopterygii</taxon>
        <taxon>Teleostei</taxon>
        <taxon>Neoteleostei</taxon>
        <taxon>Acanthomorphata</taxon>
        <taxon>Ovalentaria</taxon>
        <taxon>Atherinomorphae</taxon>
        <taxon>Cyprinodontiformes</taxon>
        <taxon>Goodeidae</taxon>
        <taxon>Crenichthys</taxon>
    </lineage>
</organism>
<name>A0AAV9SHP7_9TELE</name>
<keyword evidence="3" id="KW-1185">Reference proteome</keyword>
<dbReference type="AlphaFoldDB" id="A0AAV9SHP7"/>
<reference evidence="2 3" key="1">
    <citation type="submission" date="2021-06" db="EMBL/GenBank/DDBJ databases">
        <authorList>
            <person name="Palmer J.M."/>
        </authorList>
    </citation>
    <scope>NUCLEOTIDE SEQUENCE [LARGE SCALE GENOMIC DNA]</scope>
    <source>
        <strain evidence="2 3">MEX-2019</strain>
        <tissue evidence="2">Muscle</tissue>
    </source>
</reference>
<comment type="caution">
    <text evidence="2">The sequence shown here is derived from an EMBL/GenBank/DDBJ whole genome shotgun (WGS) entry which is preliminary data.</text>
</comment>
<sequence>MEAGRTIAPMSRRQRQIEEPRRPIGTRGGRRAKRGEARRVLREGSPLEKWAGIRDNYRERGRRME</sequence>
<evidence type="ECO:0000256" key="1">
    <source>
        <dbReference type="SAM" id="MobiDB-lite"/>
    </source>
</evidence>
<dbReference type="Proteomes" id="UP001311232">
    <property type="component" value="Unassembled WGS sequence"/>
</dbReference>
<accession>A0AAV9SHP7</accession>
<proteinExistence type="predicted"/>
<gene>
    <name evidence="2" type="ORF">CRENBAI_016795</name>
</gene>